<dbReference type="Gene3D" id="3.40.50.1000">
    <property type="entry name" value="HAD superfamily/HAD-like"/>
    <property type="match status" value="1"/>
</dbReference>
<dbReference type="PANTHER" id="PTHR43316">
    <property type="entry name" value="HYDROLASE, HALOACID DELAHOGENASE-RELATED"/>
    <property type="match status" value="1"/>
</dbReference>
<dbReference type="PANTHER" id="PTHR43316:SF3">
    <property type="entry name" value="HALOACID DEHALOGENASE, TYPE II (AFU_ORTHOLOGUE AFUA_2G07750)-RELATED"/>
    <property type="match status" value="1"/>
</dbReference>
<gene>
    <name evidence="2" type="ORF">ACFQJ6_15505</name>
</gene>
<protein>
    <submittedName>
        <fullName evidence="2">HAD family hydrolase</fullName>
        <ecNumber evidence="2">3.1.3.-</ecNumber>
    </submittedName>
</protein>
<dbReference type="Pfam" id="PF00702">
    <property type="entry name" value="Hydrolase"/>
    <property type="match status" value="1"/>
</dbReference>
<dbReference type="GO" id="GO:0016787">
    <property type="term" value="F:hydrolase activity"/>
    <property type="evidence" value="ECO:0007669"/>
    <property type="project" value="UniProtKB-KW"/>
</dbReference>
<evidence type="ECO:0000313" key="2">
    <source>
        <dbReference type="EMBL" id="MFC7081299.1"/>
    </source>
</evidence>
<evidence type="ECO:0000256" key="1">
    <source>
        <dbReference type="ARBA" id="ARBA00022801"/>
    </source>
</evidence>
<keyword evidence="1 2" id="KW-0378">Hydrolase</keyword>
<name>A0ABD5WT83_9EURY</name>
<dbReference type="EMBL" id="JBHSZH010000005">
    <property type="protein sequence ID" value="MFC7081299.1"/>
    <property type="molecule type" value="Genomic_DNA"/>
</dbReference>
<dbReference type="InterPro" id="IPR051540">
    <property type="entry name" value="S-2-haloacid_dehalogenase"/>
</dbReference>
<dbReference type="Proteomes" id="UP001596407">
    <property type="component" value="Unassembled WGS sequence"/>
</dbReference>
<reference evidence="2 3" key="1">
    <citation type="journal article" date="2019" name="Int. J. Syst. Evol. Microbiol.">
        <title>The Global Catalogue of Microorganisms (GCM) 10K type strain sequencing project: providing services to taxonomists for standard genome sequencing and annotation.</title>
        <authorList>
            <consortium name="The Broad Institute Genomics Platform"/>
            <consortium name="The Broad Institute Genome Sequencing Center for Infectious Disease"/>
            <person name="Wu L."/>
            <person name="Ma J."/>
        </authorList>
    </citation>
    <scope>NUCLEOTIDE SEQUENCE [LARGE SCALE GENOMIC DNA]</scope>
    <source>
        <strain evidence="2 3">DT72</strain>
    </source>
</reference>
<dbReference type="EC" id="3.1.3.-" evidence="2"/>
<dbReference type="GeneID" id="79301960"/>
<proteinExistence type="predicted"/>
<dbReference type="AlphaFoldDB" id="A0ABD5WT83"/>
<comment type="caution">
    <text evidence="2">The sequence shown here is derived from an EMBL/GenBank/DDBJ whole genome shotgun (WGS) entry which is preliminary data.</text>
</comment>
<accession>A0ABD5WT83</accession>
<evidence type="ECO:0000313" key="3">
    <source>
        <dbReference type="Proteomes" id="UP001596407"/>
    </source>
</evidence>
<dbReference type="RefSeq" id="WP_276280790.1">
    <property type="nucleotide sequence ID" value="NZ_CP119809.1"/>
</dbReference>
<dbReference type="InterPro" id="IPR023214">
    <property type="entry name" value="HAD_sf"/>
</dbReference>
<sequence length="212" mass="22138">MAVSFDLFGTLVTADRPDDPASAVAAELRERGVAVPDDWDRAYREVHVDAPEGAEVPLMAHVSAALASRGVDAPGNAARRAVVAAFDPDVETREGAVEAIESASDRGPVAVLSNCAVPQLARKALIRSALDREAFDAVVTSVACGWRKPDARAFETCADRLGVPVSELVHVGDDPRTDGGAADAGLTDDGGTAVLLSEVPLAAFPDWLEGRR</sequence>
<dbReference type="InterPro" id="IPR036412">
    <property type="entry name" value="HAD-like_sf"/>
</dbReference>
<keyword evidence="3" id="KW-1185">Reference proteome</keyword>
<dbReference type="SUPFAM" id="SSF56784">
    <property type="entry name" value="HAD-like"/>
    <property type="match status" value="1"/>
</dbReference>
<organism evidence="2 3">
    <name type="scientific">Halorussus caseinilyticus</name>
    <dbReference type="NCBI Taxonomy" id="3034025"/>
    <lineage>
        <taxon>Archaea</taxon>
        <taxon>Methanobacteriati</taxon>
        <taxon>Methanobacteriota</taxon>
        <taxon>Stenosarchaea group</taxon>
        <taxon>Halobacteria</taxon>
        <taxon>Halobacteriales</taxon>
        <taxon>Haladaptataceae</taxon>
        <taxon>Halorussus</taxon>
    </lineage>
</organism>